<feature type="domain" description="ATPase AAA-type core" evidence="2">
    <location>
        <begin position="718"/>
        <end position="843"/>
    </location>
</feature>
<evidence type="ECO:0000313" key="3">
    <source>
        <dbReference type="EMBL" id="CAH1107154.1"/>
    </source>
</evidence>
<evidence type="ECO:0000313" key="4">
    <source>
        <dbReference type="Proteomes" id="UP001153636"/>
    </source>
</evidence>
<dbReference type="PANTHER" id="PTHR23389">
    <property type="entry name" value="CHROMOSOME TRANSMISSION FIDELITY FACTOR 18"/>
    <property type="match status" value="1"/>
</dbReference>
<dbReference type="GO" id="GO:0005524">
    <property type="term" value="F:ATP binding"/>
    <property type="evidence" value="ECO:0007669"/>
    <property type="project" value="InterPro"/>
</dbReference>
<feature type="compositionally biased region" description="Basic and acidic residues" evidence="1">
    <location>
        <begin position="605"/>
        <end position="616"/>
    </location>
</feature>
<feature type="region of interest" description="Disordered" evidence="1">
    <location>
        <begin position="601"/>
        <end position="638"/>
    </location>
</feature>
<gene>
    <name evidence="3" type="ORF">PSYICH_LOCUS7529</name>
</gene>
<dbReference type="SUPFAM" id="SSF52540">
    <property type="entry name" value="P-loop containing nucleoside triphosphate hydrolases"/>
    <property type="match status" value="1"/>
</dbReference>
<dbReference type="Gene3D" id="3.40.50.300">
    <property type="entry name" value="P-loop containing nucleotide triphosphate hydrolases"/>
    <property type="match status" value="1"/>
</dbReference>
<name>A0A9P0CYA7_9CUCU</name>
<feature type="compositionally biased region" description="Basic residues" evidence="1">
    <location>
        <begin position="617"/>
        <end position="628"/>
    </location>
</feature>
<dbReference type="AlphaFoldDB" id="A0A9P0CYA7"/>
<evidence type="ECO:0000256" key="1">
    <source>
        <dbReference type="SAM" id="MobiDB-lite"/>
    </source>
</evidence>
<dbReference type="EMBL" id="OV651814">
    <property type="protein sequence ID" value="CAH1107154.1"/>
    <property type="molecule type" value="Genomic_DNA"/>
</dbReference>
<evidence type="ECO:0000259" key="2">
    <source>
        <dbReference type="Pfam" id="PF00004"/>
    </source>
</evidence>
<dbReference type="Pfam" id="PF00004">
    <property type="entry name" value="AAA"/>
    <property type="match status" value="1"/>
</dbReference>
<keyword evidence="4" id="KW-1185">Reference proteome</keyword>
<proteinExistence type="predicted"/>
<dbReference type="InterPro" id="IPR027417">
    <property type="entry name" value="P-loop_NTPase"/>
</dbReference>
<dbReference type="OrthoDB" id="9996895at2759"/>
<organism evidence="3 4">
    <name type="scientific">Psylliodes chrysocephalus</name>
    <dbReference type="NCBI Taxonomy" id="3402493"/>
    <lineage>
        <taxon>Eukaryota</taxon>
        <taxon>Metazoa</taxon>
        <taxon>Ecdysozoa</taxon>
        <taxon>Arthropoda</taxon>
        <taxon>Hexapoda</taxon>
        <taxon>Insecta</taxon>
        <taxon>Pterygota</taxon>
        <taxon>Neoptera</taxon>
        <taxon>Endopterygota</taxon>
        <taxon>Coleoptera</taxon>
        <taxon>Polyphaga</taxon>
        <taxon>Cucujiformia</taxon>
        <taxon>Chrysomeloidea</taxon>
        <taxon>Chrysomelidae</taxon>
        <taxon>Galerucinae</taxon>
        <taxon>Alticini</taxon>
        <taxon>Psylliodes</taxon>
    </lineage>
</organism>
<dbReference type="Proteomes" id="UP001153636">
    <property type="component" value="Chromosome 2"/>
</dbReference>
<dbReference type="GO" id="GO:0061860">
    <property type="term" value="F:DNA clamp unloader activity"/>
    <property type="evidence" value="ECO:0007669"/>
    <property type="project" value="TreeGrafter"/>
</dbReference>
<accession>A0A9P0CYA7</accession>
<sequence>MKHLKGHFSTPTTMLQVKNSDEILKSVKNADLTENVLNVDIDENVGLKKWKRKRKKKRKVSDPAVRDVTELLSTNLKLISPSKSPESKNVNLDVDFSGRVIKEIPPTPMKENTPKNSASIPKRDAFQFMMERRNRSIGLNSPGKELDKDTNNIDNIDNKAKLASRRHIFSNWSDKKGAIKRKRFEEEKDEIIEHKLSKRARRLKNLLNVEEEETKKSLTLKFVKSRIRKLSSSSEDSDFDERDEIIESNKNKKRDFAKKKNVEIDIKNTNSIKTVKKAKNQYKELENNQTPVRYNKGNILSFIKSEQLNNIKREENDSVKDKSKTKSNKCNESYKINTKNKNIHTKHKDDKISEKNIENSYSNMKDTFPKGKQKKKKETRESINVLDESSQESMNFTPRILRSWKMKIKVNMDGNGNRDLRTKNQIKYAEDCISIDSQENEINLSSESEEDIDKKTEERCVKMAPVFMKAVPKPREDPSVVEARKQFLLSGIPTSLKKAIGKQNSFAEQLDVFPTTQHIQQKSDNHFWNLTEPELNMTTFSPLKVCYNDLNCQKITKCHIIRNINIDKEVKKVDKLKILLNKIKSENPYYPVYKSFKQIHTKSGHTLDNESETKNTEKRKHGRKRKKNTQKDPKQLNQIESESVEYTMWTEKYKPKCCDDIIGNPQAIRNLKKWMNGWKNFNQEINSRKGRCSNTSESEFENTDCDSKDSTRLPGKIIVLAGPCGSGKSSAVYAVCKELGFNVIEINASSKRTGKRLLQEIQEATQSHQVQSDPQNFQNYLFNSQRDKSKSSEQQSDQKMCVILIEDVDIVFEQDDGFISALIQLTTTSKRPLIATTTDYHSIFVQKYLNQYEYIQFLPLSSYSLSTWLQIVFLCEGLYISQNEIGSFLEYNKGDIRKTLLQFQFWVQSGGQILQNAMPIKIEYNQRNCEEQLEVDEDNKELLIDDNIDHTFFEHKHCFRSFEILELEESFKVPFYLKMGLLWWNIPNILSIPDYSRHRIDKLKGNIMEMKSPDISKQANKEKLHLISKVYDSLIYADVTFKIIKYYDGVEPLVRKGVKLGDSLELREMTENRNSDLEFVHDLTHTLVNGSIKNYTKTYEDCRLNVTLPNKSERRWRTKLQEYENVYRDAIPVSTEKNSTALDYMPVLRDITRAECARAANNTKRGNRFRNYLRELGIHCNEITNTVACNVLSKFI</sequence>
<dbReference type="GO" id="GO:0003677">
    <property type="term" value="F:DNA binding"/>
    <property type="evidence" value="ECO:0007669"/>
    <property type="project" value="TreeGrafter"/>
</dbReference>
<dbReference type="GO" id="GO:0005634">
    <property type="term" value="C:nucleus"/>
    <property type="evidence" value="ECO:0007669"/>
    <property type="project" value="TreeGrafter"/>
</dbReference>
<protein>
    <recommendedName>
        <fullName evidence="2">ATPase AAA-type core domain-containing protein</fullName>
    </recommendedName>
</protein>
<feature type="region of interest" description="Disordered" evidence="1">
    <location>
        <begin position="360"/>
        <end position="383"/>
    </location>
</feature>
<dbReference type="InterPro" id="IPR003959">
    <property type="entry name" value="ATPase_AAA_core"/>
</dbReference>
<dbReference type="PANTHER" id="PTHR23389:SF21">
    <property type="entry name" value="ATPASE FAMILY AAA DOMAIN-CONTAINING PROTEIN 5"/>
    <property type="match status" value="1"/>
</dbReference>
<reference evidence="3" key="1">
    <citation type="submission" date="2022-01" db="EMBL/GenBank/DDBJ databases">
        <authorList>
            <person name="King R."/>
        </authorList>
    </citation>
    <scope>NUCLEOTIDE SEQUENCE</scope>
</reference>
<dbReference type="GO" id="GO:0016887">
    <property type="term" value="F:ATP hydrolysis activity"/>
    <property type="evidence" value="ECO:0007669"/>
    <property type="project" value="InterPro"/>
</dbReference>